<evidence type="ECO:0000256" key="1">
    <source>
        <dbReference type="ARBA" id="ARBA00004196"/>
    </source>
</evidence>
<dbReference type="Proteomes" id="UP000323257">
    <property type="component" value="Unassembled WGS sequence"/>
</dbReference>
<dbReference type="Pfam" id="PF00395">
    <property type="entry name" value="SLH"/>
    <property type="match status" value="3"/>
</dbReference>
<comment type="subcellular location">
    <subcellularLocation>
        <location evidence="1">Cell envelope</location>
    </subcellularLocation>
</comment>
<dbReference type="EMBL" id="VNHS01000009">
    <property type="protein sequence ID" value="TYP71859.1"/>
    <property type="molecule type" value="Genomic_DNA"/>
</dbReference>
<dbReference type="InterPro" id="IPR037053">
    <property type="entry name" value="Phage_tail_collar_dom_sf"/>
</dbReference>
<dbReference type="InterPro" id="IPR001119">
    <property type="entry name" value="SLH_dom"/>
</dbReference>
<dbReference type="PROSITE" id="PS51272">
    <property type="entry name" value="SLH"/>
    <property type="match status" value="3"/>
</dbReference>
<evidence type="ECO:0000256" key="2">
    <source>
        <dbReference type="SAM" id="MobiDB-lite"/>
    </source>
</evidence>
<keyword evidence="5" id="KW-1185">Reference proteome</keyword>
<dbReference type="Pfam" id="PF07484">
    <property type="entry name" value="Collar"/>
    <property type="match status" value="3"/>
</dbReference>
<evidence type="ECO:0000313" key="4">
    <source>
        <dbReference type="EMBL" id="TYP71859.1"/>
    </source>
</evidence>
<dbReference type="SUPFAM" id="SSF88874">
    <property type="entry name" value="Receptor-binding domain of short tail fibre protein gp12"/>
    <property type="match status" value="3"/>
</dbReference>
<feature type="region of interest" description="Disordered" evidence="2">
    <location>
        <begin position="726"/>
        <end position="749"/>
    </location>
</feature>
<feature type="domain" description="SLH" evidence="3">
    <location>
        <begin position="1086"/>
        <end position="1147"/>
    </location>
</feature>
<dbReference type="Gene3D" id="2.60.40.4270">
    <property type="entry name" value="Listeria-Bacteroides repeat domain"/>
    <property type="match status" value="3"/>
</dbReference>
<dbReference type="InterPro" id="IPR011083">
    <property type="entry name" value="Phage_tail_collar_dom"/>
</dbReference>
<feature type="domain" description="SLH" evidence="3">
    <location>
        <begin position="1018"/>
        <end position="1081"/>
    </location>
</feature>
<dbReference type="Gene3D" id="3.90.1340.10">
    <property type="entry name" value="Phage tail collar domain"/>
    <property type="match status" value="3"/>
</dbReference>
<dbReference type="Pfam" id="PF09479">
    <property type="entry name" value="Flg_new"/>
    <property type="match status" value="3"/>
</dbReference>
<dbReference type="PANTHER" id="PTHR43308">
    <property type="entry name" value="OUTER MEMBRANE PROTEIN ALPHA-RELATED"/>
    <property type="match status" value="1"/>
</dbReference>
<evidence type="ECO:0000313" key="5">
    <source>
        <dbReference type="Proteomes" id="UP000323257"/>
    </source>
</evidence>
<dbReference type="InterPro" id="IPR051465">
    <property type="entry name" value="Cell_Envelope_Struct_Comp"/>
</dbReference>
<protein>
    <submittedName>
        <fullName evidence="4">Putative repeat protein (TIGR02543 family)</fullName>
    </submittedName>
</protein>
<dbReference type="GO" id="GO:0030313">
    <property type="term" value="C:cell envelope"/>
    <property type="evidence" value="ECO:0007669"/>
    <property type="project" value="UniProtKB-SubCell"/>
</dbReference>
<dbReference type="InterPro" id="IPR042229">
    <property type="entry name" value="Listeria/Bacterioides_rpt_sf"/>
</dbReference>
<dbReference type="Gene3D" id="2.60.40.2810">
    <property type="match status" value="1"/>
</dbReference>
<dbReference type="InterPro" id="IPR013378">
    <property type="entry name" value="InlB-like_B-rpt"/>
</dbReference>
<feature type="compositionally biased region" description="Pro residues" evidence="2">
    <location>
        <begin position="726"/>
        <end position="742"/>
    </location>
</feature>
<feature type="domain" description="SLH" evidence="3">
    <location>
        <begin position="958"/>
        <end position="1017"/>
    </location>
</feature>
<dbReference type="Pfam" id="PF17963">
    <property type="entry name" value="Big_9"/>
    <property type="match status" value="1"/>
</dbReference>
<dbReference type="PANTHER" id="PTHR43308:SF5">
    <property type="entry name" value="S-LAYER PROTEIN _ PEPTIDOGLYCAN ENDO-BETA-N-ACETYLGLUCOSAMINIDASE"/>
    <property type="match status" value="1"/>
</dbReference>
<gene>
    <name evidence="4" type="ORF">BCM02_109137</name>
</gene>
<organism evidence="4 5">
    <name type="scientific">Paenibacillus methanolicus</name>
    <dbReference type="NCBI Taxonomy" id="582686"/>
    <lineage>
        <taxon>Bacteria</taxon>
        <taxon>Bacillati</taxon>
        <taxon>Bacillota</taxon>
        <taxon>Bacilli</taxon>
        <taxon>Bacillales</taxon>
        <taxon>Paenibacillaceae</taxon>
        <taxon>Paenibacillus</taxon>
    </lineage>
</organism>
<reference evidence="4 5" key="1">
    <citation type="submission" date="2019-07" db="EMBL/GenBank/DDBJ databases">
        <title>Genomic Encyclopedia of Type Strains, Phase III (KMG-III): the genomes of soil and plant-associated and newly described type strains.</title>
        <authorList>
            <person name="Whitman W."/>
        </authorList>
    </citation>
    <scope>NUCLEOTIDE SEQUENCE [LARGE SCALE GENOMIC DNA]</scope>
    <source>
        <strain evidence="4 5">BL24</strain>
    </source>
</reference>
<accession>A0A5S5BY30</accession>
<dbReference type="AlphaFoldDB" id="A0A5S5BY30"/>
<name>A0A5S5BY30_9BACL</name>
<comment type="caution">
    <text evidence="4">The sequence shown here is derived from an EMBL/GenBank/DDBJ whole genome shotgun (WGS) entry which is preliminary data.</text>
</comment>
<dbReference type="RefSeq" id="WP_187434365.1">
    <property type="nucleotide sequence ID" value="NZ_VNHS01000009.1"/>
</dbReference>
<proteinExistence type="predicted"/>
<evidence type="ECO:0000259" key="3">
    <source>
        <dbReference type="PROSITE" id="PS51272"/>
    </source>
</evidence>
<sequence length="1147" mass="120322">MRERVSRRLMHIMLALLIGTVTVLGGASPSRTAHAAAGQPLLGEIKLFPYGIAPTGWIYLEGQELDMRSNTALFALLGDRFGGDGKLTFRVPNLKGKEPLPGTGYYMATVGSFPSREGGGNPNASMLGEIRILPYVFAPDHTRRADNAILESAEYPALYGLLGNRFGGSDQFGTFALPGLDPLAEGVNYYVTTIGSMPTPEGTGNEFYGELLLFPYDLPAVAGSGRIVRADGSDMAIGQNQALFSLLGIKFGGDGRTTFKLPNLSGVNRPELQVHIVQKGWEFPRYEQADNPVAADDRYGIEPNSALTIPAPGVLANDQRALTAKLMDSPSHGTLTFSPDGSFEYKPHSNYVGRDFFTYVASNESGSSGNLGSVYITVEPKTVIGGVENDARYNRDVTITFTGGLATLNGSAIASGVQVGEERDYELIVTSAVSGTATTIRFAIDKTPPVVTGVEAGREYETPPTVTFNEGTATLDGRLIPSETVVDGEGPHTLIVTDSTGNVTTIDFSVHLARTVTFESNGGSAVGSRTVAYNASVTAPVAPTREGHMFGGWYADSGLTTSYDFAAPVKSDITLYAKWTVNTHAVTFESNGGSAVASRTVAYNASVTAPVAPTREGHTFGGWYADSGLTTAYDFAASVKSDITLYAKWTVNTHAVTFESNGGSAVASRTVAYNASVTAPVAPTREGHTFGGWYADSGLTTAYDFDAPVKSDITLYAKWTAIPTPSIPSTPGATPPSNPSEPNPSTAGQTKVTVGGLDAGAVMTKGTTADGRKMMSVSFDPVKLAKALAAIAGTAKPIAIEGSEDVVQVELPSRVLTDLAGIAPETRIDVIVDGASYLLPVGLIGAGGLPETVTLTIGKASEAANRELEASAAKQGAKLLVERPIEFELEIDGRTVNEFGGVYVERTIVLRGETKGAVGVWLAADGTLRFAPSFVSERGGVPVLVIRAPHNSVYAAISSSSAFGDMRGHWAQQEADLLAGSFILQGTSAAKFAPDQAVTRAEFAAMLTRALGLAETASREAFTDVAAGAWYADAVEAARLAGLVAGGPDGAFHPSANITREEMAMMLLRAYRFAGGKAVAAEPNALERFRDREEISPWAAESAGQAVSLGLIGGTPDGAFEADESADRAQAAVMLTRLLQALGYLEA</sequence>
<dbReference type="NCBIfam" id="TIGR02543">
    <property type="entry name" value="List_Bact_rpt"/>
    <property type="match status" value="3"/>
</dbReference>